<reference evidence="1 2" key="1">
    <citation type="submission" date="2024-01" db="EMBL/GenBank/DDBJ databases">
        <title>Genome assemblies of Stephania.</title>
        <authorList>
            <person name="Yang L."/>
        </authorList>
    </citation>
    <scope>NUCLEOTIDE SEQUENCE [LARGE SCALE GENOMIC DNA]</scope>
    <source>
        <strain evidence="1">YNDBR</strain>
        <tissue evidence="1">Leaf</tissue>
    </source>
</reference>
<name>A0AAP0L0A4_9MAGN</name>
<dbReference type="Proteomes" id="UP001420932">
    <property type="component" value="Unassembled WGS sequence"/>
</dbReference>
<comment type="caution">
    <text evidence="1">The sequence shown here is derived from an EMBL/GenBank/DDBJ whole genome shotgun (WGS) entry which is preliminary data.</text>
</comment>
<protein>
    <submittedName>
        <fullName evidence="1">Uncharacterized protein</fullName>
    </submittedName>
</protein>
<evidence type="ECO:0000313" key="2">
    <source>
        <dbReference type="Proteomes" id="UP001420932"/>
    </source>
</evidence>
<evidence type="ECO:0000313" key="1">
    <source>
        <dbReference type="EMBL" id="KAK9160665.1"/>
    </source>
</evidence>
<organism evidence="1 2">
    <name type="scientific">Stephania yunnanensis</name>
    <dbReference type="NCBI Taxonomy" id="152371"/>
    <lineage>
        <taxon>Eukaryota</taxon>
        <taxon>Viridiplantae</taxon>
        <taxon>Streptophyta</taxon>
        <taxon>Embryophyta</taxon>
        <taxon>Tracheophyta</taxon>
        <taxon>Spermatophyta</taxon>
        <taxon>Magnoliopsida</taxon>
        <taxon>Ranunculales</taxon>
        <taxon>Menispermaceae</taxon>
        <taxon>Menispermoideae</taxon>
        <taxon>Cissampelideae</taxon>
        <taxon>Stephania</taxon>
    </lineage>
</organism>
<gene>
    <name evidence="1" type="ORF">Syun_007006</name>
</gene>
<dbReference type="EMBL" id="JBBNAF010000003">
    <property type="protein sequence ID" value="KAK9160665.1"/>
    <property type="molecule type" value="Genomic_DNA"/>
</dbReference>
<proteinExistence type="predicted"/>
<accession>A0AAP0L0A4</accession>
<keyword evidence="2" id="KW-1185">Reference proteome</keyword>
<dbReference type="AlphaFoldDB" id="A0AAP0L0A4"/>
<sequence length="53" mass="6417">MALVSHHMPMFRCPFGEIDIIRDLLKSSWYLVLKKELKRISRQLYRTYIGMCQ</sequence>